<organism evidence="2 3">
    <name type="scientific">Nocardiopsis kunsanensis</name>
    <dbReference type="NCBI Taxonomy" id="141693"/>
    <lineage>
        <taxon>Bacteria</taxon>
        <taxon>Bacillati</taxon>
        <taxon>Actinomycetota</taxon>
        <taxon>Actinomycetes</taxon>
        <taxon>Streptosporangiales</taxon>
        <taxon>Nocardiopsidaceae</taxon>
        <taxon>Nocardiopsis</taxon>
    </lineage>
</organism>
<protein>
    <recommendedName>
        <fullName evidence="1">DUF6879 domain-containing protein</fullName>
    </recommendedName>
</protein>
<keyword evidence="3" id="KW-1185">Reference proteome</keyword>
<dbReference type="Pfam" id="PF21806">
    <property type="entry name" value="DUF6879"/>
    <property type="match status" value="1"/>
</dbReference>
<evidence type="ECO:0000313" key="2">
    <source>
        <dbReference type="EMBL" id="GHD16841.1"/>
    </source>
</evidence>
<dbReference type="InterPro" id="IPR049244">
    <property type="entry name" value="DUF6879"/>
</dbReference>
<comment type="caution">
    <text evidence="2">The sequence shown here is derived from an EMBL/GenBank/DDBJ whole genome shotgun (WGS) entry which is preliminary data.</text>
</comment>
<proteinExistence type="predicted"/>
<feature type="domain" description="DUF6879" evidence="1">
    <location>
        <begin position="116"/>
        <end position="253"/>
    </location>
</feature>
<dbReference type="RefSeq" id="WP_193517279.1">
    <property type="nucleotide sequence ID" value="NZ_BMXL01000002.1"/>
</dbReference>
<sequence length="272" mass="30572">MTSPLPLPHHQLLARTKALLNPGEYTSMATAVLVTGRTQSRIRHMGDDDTLPSRLAGKRTRAYRTSALVRDAYRNGRLLLPDVLRTASGQKLDETDLAHALTTHQAGTWYTLSRRGFMPPDWPSWSAWYAGRKERARALLAEEQRQYSHEAESLAARGLTRRRLWCPDQPLNVFGQYQALRPQLLAEADADVRVLPGRKLAHMEMHDPFPDLEVLPDAVYVRRYTAIGARDGATRITNPDLVATTHDLLGRLYTTHASLLKGSPDERLKVPA</sequence>
<evidence type="ECO:0000313" key="3">
    <source>
        <dbReference type="Proteomes" id="UP000654947"/>
    </source>
</evidence>
<dbReference type="AlphaFoldDB" id="A0A919CEV8"/>
<evidence type="ECO:0000259" key="1">
    <source>
        <dbReference type="Pfam" id="PF21806"/>
    </source>
</evidence>
<gene>
    <name evidence="2" type="ORF">GCM10007147_05360</name>
</gene>
<dbReference type="EMBL" id="BMXL01000002">
    <property type="protein sequence ID" value="GHD16841.1"/>
    <property type="molecule type" value="Genomic_DNA"/>
</dbReference>
<name>A0A919CEV8_9ACTN</name>
<dbReference type="Proteomes" id="UP000654947">
    <property type="component" value="Unassembled WGS sequence"/>
</dbReference>
<accession>A0A919CEV8</accession>
<reference evidence="2 3" key="1">
    <citation type="journal article" date="2014" name="Int. J. Syst. Evol. Microbiol.">
        <title>Complete genome sequence of Corynebacterium casei LMG S-19264T (=DSM 44701T), isolated from a smear-ripened cheese.</title>
        <authorList>
            <consortium name="US DOE Joint Genome Institute (JGI-PGF)"/>
            <person name="Walter F."/>
            <person name="Albersmeier A."/>
            <person name="Kalinowski J."/>
            <person name="Ruckert C."/>
        </authorList>
    </citation>
    <scope>NUCLEOTIDE SEQUENCE [LARGE SCALE GENOMIC DNA]</scope>
    <source>
        <strain evidence="2 3">KCTC 19473</strain>
    </source>
</reference>